<dbReference type="Pfam" id="PF03626">
    <property type="entry name" value="COX4_pro"/>
    <property type="match status" value="1"/>
</dbReference>
<name>A0A0A6V9Y4_9BACI</name>
<keyword evidence="6 9" id="KW-1133">Transmembrane helix</keyword>
<evidence type="ECO:0000256" key="9">
    <source>
        <dbReference type="RuleBase" id="RU367153"/>
    </source>
</evidence>
<dbReference type="EMBL" id="JAAIWK010000005">
    <property type="protein sequence ID" value="NEY19436.1"/>
    <property type="molecule type" value="Genomic_DNA"/>
</dbReference>
<dbReference type="Proteomes" id="UP000030588">
    <property type="component" value="Unassembled WGS sequence"/>
</dbReference>
<dbReference type="EMBL" id="JRUN01000064">
    <property type="protein sequence ID" value="KHD84381.1"/>
    <property type="molecule type" value="Genomic_DNA"/>
</dbReference>
<dbReference type="GO" id="GO:0019646">
    <property type="term" value="P:aerobic electron transport chain"/>
    <property type="evidence" value="ECO:0007669"/>
    <property type="project" value="TreeGrafter"/>
</dbReference>
<dbReference type="InterPro" id="IPR005171">
    <property type="entry name" value="Cyt_c_oxidase_su4_prok"/>
</dbReference>
<accession>A0A0A6V9Y4</accession>
<reference evidence="10 12" key="1">
    <citation type="submission" date="2014-10" db="EMBL/GenBank/DDBJ databases">
        <title>Draft genome of phytase producing Bacillus ginsengihumi strain M2.11.</title>
        <authorList>
            <person name="Toymentseva A."/>
            <person name="Boulygina E.A."/>
            <person name="Kazakov S.V."/>
            <person name="Kayumov I."/>
            <person name="Suleimanova A.D."/>
            <person name="Mardanova A.M."/>
            <person name="Maria S.N."/>
            <person name="Sergey M.Y."/>
            <person name="Sharipova M.R."/>
        </authorList>
    </citation>
    <scope>NUCLEOTIDE SEQUENCE [LARGE SCALE GENOMIC DNA]</scope>
    <source>
        <strain evidence="10 12">M2.11</strain>
    </source>
</reference>
<dbReference type="GO" id="GO:0009486">
    <property type="term" value="F:cytochrome bo3 ubiquinol oxidase activity"/>
    <property type="evidence" value="ECO:0007669"/>
    <property type="project" value="TreeGrafter"/>
</dbReference>
<sequence length="93" mass="10502">MHHSKYPIGHIIGLILSLVLTFLAMIVALHTNLPRNVIMWFIGILAFLQAGLQLFMFMHITEGENGKVNVANIIYSIIIALVVVYGTIWVIHY</sequence>
<keyword evidence="8 9" id="KW-0472">Membrane</keyword>
<evidence type="ECO:0000313" key="10">
    <source>
        <dbReference type="EMBL" id="KHD84381.1"/>
    </source>
</evidence>
<gene>
    <name evidence="11" type="primary">qoxD</name>
    <name evidence="11" type="ORF">G4D61_05565</name>
    <name evidence="10" type="ORF">NG54_15870</name>
</gene>
<keyword evidence="4 9" id="KW-1003">Cell membrane</keyword>
<dbReference type="GO" id="GO:0009319">
    <property type="term" value="C:cytochrome o ubiquinol oxidase complex"/>
    <property type="evidence" value="ECO:0007669"/>
    <property type="project" value="TreeGrafter"/>
</dbReference>
<keyword evidence="7 9" id="KW-0560">Oxidoreductase</keyword>
<dbReference type="NCBIfam" id="TIGR02901">
    <property type="entry name" value="QoxD"/>
    <property type="match status" value="1"/>
</dbReference>
<evidence type="ECO:0000256" key="1">
    <source>
        <dbReference type="ARBA" id="ARBA00000725"/>
    </source>
</evidence>
<keyword evidence="13" id="KW-1185">Reference proteome</keyword>
<evidence type="ECO:0000256" key="7">
    <source>
        <dbReference type="ARBA" id="ARBA00023002"/>
    </source>
</evidence>
<dbReference type="PANTHER" id="PTHR36835">
    <property type="entry name" value="CYTOCHROME BO(3) UBIQUINOL OXIDASE SUBUNIT 4"/>
    <property type="match status" value="1"/>
</dbReference>
<organism evidence="10 12">
    <name type="scientific">Heyndrickxia ginsengihumi</name>
    <dbReference type="NCBI Taxonomy" id="363870"/>
    <lineage>
        <taxon>Bacteria</taxon>
        <taxon>Bacillati</taxon>
        <taxon>Bacillota</taxon>
        <taxon>Bacilli</taxon>
        <taxon>Bacillales</taxon>
        <taxon>Bacillaceae</taxon>
        <taxon>Heyndrickxia</taxon>
    </lineage>
</organism>
<evidence type="ECO:0000313" key="11">
    <source>
        <dbReference type="EMBL" id="NEY19436.1"/>
    </source>
</evidence>
<reference evidence="11 13" key="3">
    <citation type="submission" date="2020-03" db="EMBL/GenBank/DDBJ databases">
        <title>Bacillus aquiflavi sp. nov., isolated from yellow water of strong flavor Chinese baijiu in Yibin region of China.</title>
        <authorList>
            <person name="Xie J."/>
        </authorList>
    </citation>
    <scope>NUCLEOTIDE SEQUENCE [LARGE SCALE GENOMIC DNA]</scope>
    <source>
        <strain evidence="11 13">Gsoil 114</strain>
    </source>
</reference>
<dbReference type="InterPro" id="IPR050968">
    <property type="entry name" value="Cytochrome_c_oxidase_bac_sub4"/>
</dbReference>
<comment type="catalytic activity">
    <reaction evidence="1 9">
        <text>2 a quinol + O2 = 2 a quinone + 2 H2O</text>
        <dbReference type="Rhea" id="RHEA:55376"/>
        <dbReference type="ChEBI" id="CHEBI:15377"/>
        <dbReference type="ChEBI" id="CHEBI:15379"/>
        <dbReference type="ChEBI" id="CHEBI:24646"/>
        <dbReference type="ChEBI" id="CHEBI:132124"/>
    </reaction>
</comment>
<feature type="transmembrane region" description="Helical" evidence="9">
    <location>
        <begin position="37"/>
        <end position="58"/>
    </location>
</feature>
<dbReference type="STRING" id="363870.NG54_15870"/>
<evidence type="ECO:0000256" key="4">
    <source>
        <dbReference type="ARBA" id="ARBA00022475"/>
    </source>
</evidence>
<evidence type="ECO:0000256" key="2">
    <source>
        <dbReference type="ARBA" id="ARBA00004651"/>
    </source>
</evidence>
<dbReference type="GO" id="GO:0005886">
    <property type="term" value="C:plasma membrane"/>
    <property type="evidence" value="ECO:0007669"/>
    <property type="project" value="UniProtKB-SubCell"/>
</dbReference>
<dbReference type="GO" id="GO:0015990">
    <property type="term" value="P:electron transport coupled proton transport"/>
    <property type="evidence" value="ECO:0007669"/>
    <property type="project" value="TreeGrafter"/>
</dbReference>
<evidence type="ECO:0000256" key="3">
    <source>
        <dbReference type="ARBA" id="ARBA00008079"/>
    </source>
</evidence>
<dbReference type="InterPro" id="IPR014250">
    <property type="entry name" value="QoxD"/>
</dbReference>
<keyword evidence="5 9" id="KW-0812">Transmembrane</keyword>
<evidence type="ECO:0000256" key="6">
    <source>
        <dbReference type="ARBA" id="ARBA00022989"/>
    </source>
</evidence>
<feature type="transmembrane region" description="Helical" evidence="9">
    <location>
        <begin position="12"/>
        <end position="31"/>
    </location>
</feature>
<evidence type="ECO:0000256" key="5">
    <source>
        <dbReference type="ARBA" id="ARBA00022692"/>
    </source>
</evidence>
<proteinExistence type="inferred from homology"/>
<comment type="subcellular location">
    <subcellularLocation>
        <location evidence="2 9">Cell membrane</location>
        <topology evidence="2 9">Multi-pass membrane protein</topology>
    </subcellularLocation>
</comment>
<feature type="transmembrane region" description="Helical" evidence="9">
    <location>
        <begin position="70"/>
        <end position="91"/>
    </location>
</feature>
<evidence type="ECO:0000313" key="12">
    <source>
        <dbReference type="Proteomes" id="UP000030588"/>
    </source>
</evidence>
<evidence type="ECO:0000313" key="13">
    <source>
        <dbReference type="Proteomes" id="UP000476934"/>
    </source>
</evidence>
<comment type="function">
    <text evidence="9">Catalyzes quinol oxidation with the concomitant reduction of oxygen to water.</text>
</comment>
<dbReference type="GO" id="GO:0015078">
    <property type="term" value="F:proton transmembrane transporter activity"/>
    <property type="evidence" value="ECO:0007669"/>
    <property type="project" value="TreeGrafter"/>
</dbReference>
<comment type="caution">
    <text evidence="10">The sequence shown here is derived from an EMBL/GenBank/DDBJ whole genome shotgun (WGS) entry which is preliminary data.</text>
</comment>
<protein>
    <recommendedName>
        <fullName evidence="9">Quinol oxidase subunit 4</fullName>
        <ecNumber evidence="9">1.10.3.-</ecNumber>
    </recommendedName>
</protein>
<dbReference type="EC" id="1.10.3.-" evidence="9"/>
<dbReference type="PANTHER" id="PTHR36835:SF1">
    <property type="entry name" value="CYTOCHROME BO(3) UBIQUINOL OXIDASE SUBUNIT 4"/>
    <property type="match status" value="1"/>
</dbReference>
<dbReference type="AlphaFoldDB" id="A0A0A6V9Y4"/>
<evidence type="ECO:0000256" key="8">
    <source>
        <dbReference type="ARBA" id="ARBA00023136"/>
    </source>
</evidence>
<reference evidence="11 13" key="2">
    <citation type="submission" date="2020-02" db="EMBL/GenBank/DDBJ databases">
        <authorList>
            <person name="Feng H."/>
        </authorList>
    </citation>
    <scope>NUCLEOTIDE SEQUENCE [LARGE SCALE GENOMIC DNA]</scope>
    <source>
        <strain evidence="11 13">Gsoil 114</strain>
    </source>
</reference>
<dbReference type="GO" id="GO:0042773">
    <property type="term" value="P:ATP synthesis coupled electron transport"/>
    <property type="evidence" value="ECO:0007669"/>
    <property type="project" value="UniProtKB-UniRule"/>
</dbReference>
<comment type="similarity">
    <text evidence="3 9">Belongs to the cytochrome c oxidase bacterial subunit 4 family.</text>
</comment>
<dbReference type="GO" id="GO:0016682">
    <property type="term" value="F:oxidoreductase activity, acting on diphenols and related substances as donors, oxygen as acceptor"/>
    <property type="evidence" value="ECO:0007669"/>
    <property type="project" value="UniProtKB-UniRule"/>
</dbReference>
<dbReference type="OrthoDB" id="2361460at2"/>
<dbReference type="Proteomes" id="UP000476934">
    <property type="component" value="Unassembled WGS sequence"/>
</dbReference>
<dbReference type="RefSeq" id="WP_025731165.1">
    <property type="nucleotide sequence ID" value="NZ_JAAIWK010000005.1"/>
</dbReference>